<dbReference type="EMBL" id="LUCH01020969">
    <property type="protein sequence ID" value="KAF5394112.1"/>
    <property type="molecule type" value="Genomic_DNA"/>
</dbReference>
<comment type="caution">
    <text evidence="1">The sequence shown here is derived from an EMBL/GenBank/DDBJ whole genome shotgun (WGS) entry which is preliminary data.</text>
</comment>
<reference evidence="1" key="1">
    <citation type="submission" date="2019-05" db="EMBL/GenBank/DDBJ databases">
        <title>Annotation for the trematode Paragonimus heterotremus.</title>
        <authorList>
            <person name="Choi Y.-J."/>
        </authorList>
    </citation>
    <scope>NUCLEOTIDE SEQUENCE</scope>
    <source>
        <strain evidence="1">LC</strain>
    </source>
</reference>
<proteinExistence type="predicted"/>
<feature type="non-terminal residue" evidence="1">
    <location>
        <position position="117"/>
    </location>
</feature>
<protein>
    <submittedName>
        <fullName evidence="1">Uncharacterized protein</fullName>
    </submittedName>
</protein>
<dbReference type="Proteomes" id="UP000748531">
    <property type="component" value="Unassembled WGS sequence"/>
</dbReference>
<keyword evidence="2" id="KW-1185">Reference proteome</keyword>
<evidence type="ECO:0000313" key="1">
    <source>
        <dbReference type="EMBL" id="KAF5394112.1"/>
    </source>
</evidence>
<organism evidence="1 2">
    <name type="scientific">Paragonimus heterotremus</name>
    <dbReference type="NCBI Taxonomy" id="100268"/>
    <lineage>
        <taxon>Eukaryota</taxon>
        <taxon>Metazoa</taxon>
        <taxon>Spiralia</taxon>
        <taxon>Lophotrochozoa</taxon>
        <taxon>Platyhelminthes</taxon>
        <taxon>Trematoda</taxon>
        <taxon>Digenea</taxon>
        <taxon>Plagiorchiida</taxon>
        <taxon>Troglotremata</taxon>
        <taxon>Troglotrematidae</taxon>
        <taxon>Paragonimus</taxon>
    </lineage>
</organism>
<sequence length="117" mass="13552">IHGAKTRKSTQHAERTSVDPARFCNSSNTFGAYLSDLCGFLLRVVVAFQYVEQPKVLRWRQLENEWQQRNECQSDSYVVISKNKSRYGSCRRTPVGFFTECSREARSSFPRGRPKLL</sequence>
<dbReference type="AlphaFoldDB" id="A0A8J4SJR7"/>
<accession>A0A8J4SJR7</accession>
<evidence type="ECO:0000313" key="2">
    <source>
        <dbReference type="Proteomes" id="UP000748531"/>
    </source>
</evidence>
<gene>
    <name evidence="1" type="ORF">PHET_12380</name>
</gene>
<name>A0A8J4SJR7_9TREM</name>